<comment type="caution">
    <text evidence="4">The sequence shown here is derived from an EMBL/GenBank/DDBJ whole genome shotgun (WGS) entry which is preliminary data.</text>
</comment>
<dbReference type="CDD" id="cd12823">
    <property type="entry name" value="Mrs2_Mfm1p-like"/>
    <property type="match status" value="1"/>
</dbReference>
<keyword evidence="2" id="KW-0813">Transport</keyword>
<keyword evidence="5" id="KW-1185">Reference proteome</keyword>
<evidence type="ECO:0000256" key="3">
    <source>
        <dbReference type="SAM" id="MobiDB-lite"/>
    </source>
</evidence>
<keyword evidence="2" id="KW-0812">Transmembrane</keyword>
<dbReference type="Proteomes" id="UP001165080">
    <property type="component" value="Unassembled WGS sequence"/>
</dbReference>
<comment type="similarity">
    <text evidence="1 2">Belongs to the CorA metal ion transporter (MIT) (TC 1.A.35.5) family.</text>
</comment>
<keyword evidence="2" id="KW-0406">Ion transport</keyword>
<feature type="region of interest" description="Disordered" evidence="3">
    <location>
        <begin position="1"/>
        <end position="157"/>
    </location>
</feature>
<dbReference type="GO" id="GO:0016020">
    <property type="term" value="C:membrane"/>
    <property type="evidence" value="ECO:0007669"/>
    <property type="project" value="UniProtKB-SubCell"/>
</dbReference>
<dbReference type="AlphaFoldDB" id="A0A9W6BY45"/>
<dbReference type="Pfam" id="PF22099">
    <property type="entry name" value="MRS2-like"/>
    <property type="match status" value="2"/>
</dbReference>
<comment type="subcellular location">
    <subcellularLocation>
        <location evidence="2">Membrane</location>
        <topology evidence="2">Multi-pass membrane protein</topology>
    </subcellularLocation>
</comment>
<dbReference type="PANTHER" id="PTHR13890">
    <property type="entry name" value="RNA SPLICING PROTEIN MRS2, MITOCHONDRIAL"/>
    <property type="match status" value="1"/>
</dbReference>
<keyword evidence="2" id="KW-1133">Transmembrane helix</keyword>
<accession>A0A9W6BY45</accession>
<dbReference type="PANTHER" id="PTHR13890:SF31">
    <property type="entry name" value="MAGNESIUM TRANSPORTER MRS2-2-RELATED"/>
    <property type="match status" value="1"/>
</dbReference>
<dbReference type="InterPro" id="IPR039204">
    <property type="entry name" value="MRS2-like"/>
</dbReference>
<dbReference type="GO" id="GO:0015095">
    <property type="term" value="F:magnesium ion transmembrane transporter activity"/>
    <property type="evidence" value="ECO:0007669"/>
    <property type="project" value="UniProtKB-ARBA"/>
</dbReference>
<feature type="transmembrane region" description="Helical" evidence="2">
    <location>
        <begin position="477"/>
        <end position="498"/>
    </location>
</feature>
<feature type="region of interest" description="Disordered" evidence="3">
    <location>
        <begin position="398"/>
        <end position="421"/>
    </location>
</feature>
<dbReference type="Gene3D" id="1.20.58.340">
    <property type="entry name" value="Magnesium transport protein CorA, transmembrane region"/>
    <property type="match status" value="1"/>
</dbReference>
<keyword evidence="2" id="KW-0472">Membrane</keyword>
<evidence type="ECO:0000256" key="2">
    <source>
        <dbReference type="RuleBase" id="RU366041"/>
    </source>
</evidence>
<reference evidence="4 5" key="1">
    <citation type="journal article" date="2023" name="Commun. Biol.">
        <title>Reorganization of the ancestral sex-determining regions during the evolution of trioecy in Pleodorina starrii.</title>
        <authorList>
            <person name="Takahashi K."/>
            <person name="Suzuki S."/>
            <person name="Kawai-Toyooka H."/>
            <person name="Yamamoto K."/>
            <person name="Hamaji T."/>
            <person name="Ootsuki R."/>
            <person name="Yamaguchi H."/>
            <person name="Kawachi M."/>
            <person name="Higashiyama T."/>
            <person name="Nozaki H."/>
        </authorList>
    </citation>
    <scope>NUCLEOTIDE SEQUENCE [LARGE SCALE GENOMIC DNA]</scope>
    <source>
        <strain evidence="4 5">NIES-4479</strain>
    </source>
</reference>
<keyword evidence="2" id="KW-0460">Magnesium</keyword>
<evidence type="ECO:0000256" key="1">
    <source>
        <dbReference type="ARBA" id="ARBA00007535"/>
    </source>
</evidence>
<organism evidence="4 5">
    <name type="scientific">Pleodorina starrii</name>
    <dbReference type="NCBI Taxonomy" id="330485"/>
    <lineage>
        <taxon>Eukaryota</taxon>
        <taxon>Viridiplantae</taxon>
        <taxon>Chlorophyta</taxon>
        <taxon>core chlorophytes</taxon>
        <taxon>Chlorophyceae</taxon>
        <taxon>CS clade</taxon>
        <taxon>Chlamydomonadales</taxon>
        <taxon>Volvocaceae</taxon>
        <taxon>Pleodorina</taxon>
    </lineage>
</organism>
<evidence type="ECO:0000313" key="4">
    <source>
        <dbReference type="EMBL" id="GLC60383.1"/>
    </source>
</evidence>
<dbReference type="EMBL" id="BRXU01000034">
    <property type="protein sequence ID" value="GLC60383.1"/>
    <property type="molecule type" value="Genomic_DNA"/>
</dbReference>
<feature type="compositionally biased region" description="Low complexity" evidence="3">
    <location>
        <begin position="399"/>
        <end position="419"/>
    </location>
</feature>
<name>A0A9W6BY45_9CHLO</name>
<feature type="transmembrane region" description="Helical" evidence="2">
    <location>
        <begin position="510"/>
        <end position="534"/>
    </location>
</feature>
<dbReference type="FunFam" id="2.40.128.330:FF:000010">
    <property type="entry name" value="Magnesium transporter MRS2-6, mitochondrial"/>
    <property type="match status" value="1"/>
</dbReference>
<protein>
    <recommendedName>
        <fullName evidence="2">Magnesium transporter</fullName>
    </recommendedName>
</protein>
<dbReference type="Gene3D" id="2.40.128.330">
    <property type="match status" value="1"/>
</dbReference>
<proteinExistence type="inferred from homology"/>
<sequence length="541" mass="58795">MMPTGRRARGGVRFAADEGDDAVESVAITLGDPIRAAEGKDDDGPHAADTPAETDGEADGGDGLRIGGLQMLHHHSMSNDEAISRPDSDADGPLEGALGISPDIDAAVAQGPGSGDEGRPDGALMTRSAGPVIGSRRGHRGDRAFSGKPGKAGKTNKQSAVLRTWLRIDKTGETSILQADKWRITHKLGIQTRDLRLLDPNLSTTYPSCILCRDKAIVVNLEHLKVIITTSFVLVVNPEDEKVLQFINEVKGRLAPAGTGMPQSRSYQSLTDAERLKLASGPSTLGLDLPFELRILECCLDVITGHLDNSTQNLEAAAYPAVDALGNKVSSPNLERVRRIKNNLVRLTTRVETIREVLEKFLDDDSDMHDLNLTAKELHEQEEQRQILLQQQADADAHSTVSTTGSRSSGSSSSASSDSSVEEAETAVVEMLLETYFMHVDNTYNKLQTLHEYIGDTEDLVNIKLDQHRNQLITIDLILTACSTVLAMLTVVGAWFGMNLNSNLQETPHVFMQVSVFSSVCGIFLLALFVGWLWRAKLIIY</sequence>
<gene>
    <name evidence="4" type="primary">PLEST002112</name>
    <name evidence="4" type="ORF">PLESTB_001606400</name>
</gene>
<feature type="compositionally biased region" description="Basic residues" evidence="3">
    <location>
        <begin position="1"/>
        <end position="10"/>
    </location>
</feature>
<feature type="compositionally biased region" description="Basic and acidic residues" evidence="3">
    <location>
        <begin position="35"/>
        <end position="46"/>
    </location>
</feature>
<comment type="function">
    <text evidence="2">Magnesium transporter that may mediate the influx of magnesium.</text>
</comment>
<evidence type="ECO:0000313" key="5">
    <source>
        <dbReference type="Proteomes" id="UP001165080"/>
    </source>
</evidence>